<keyword evidence="2" id="KW-0813">Transport</keyword>
<evidence type="ECO:0000256" key="3">
    <source>
        <dbReference type="ARBA" id="ARBA00022741"/>
    </source>
</evidence>
<dbReference type="GO" id="GO:0005524">
    <property type="term" value="F:ATP binding"/>
    <property type="evidence" value="ECO:0007669"/>
    <property type="project" value="UniProtKB-KW"/>
</dbReference>
<proteinExistence type="inferred from homology"/>
<feature type="domain" description="ABC transporter" evidence="5">
    <location>
        <begin position="2"/>
        <end position="217"/>
    </location>
</feature>
<reference evidence="6 7" key="1">
    <citation type="submission" date="2013-08" db="EMBL/GenBank/DDBJ databases">
        <authorList>
            <person name="Huang J."/>
            <person name="Wang G."/>
        </authorList>
    </citation>
    <scope>NUCLEOTIDE SEQUENCE [LARGE SCALE GENOMIC DNA]</scope>
    <source>
        <strain evidence="6 7">JSM 072002</strain>
    </source>
</reference>
<dbReference type="SMART" id="SM00382">
    <property type="entry name" value="AAA"/>
    <property type="match status" value="1"/>
</dbReference>
<dbReference type="InterPro" id="IPR017871">
    <property type="entry name" value="ABC_transporter-like_CS"/>
</dbReference>
<dbReference type="PANTHER" id="PTHR43335">
    <property type="entry name" value="ABC TRANSPORTER, ATP-BINDING PROTEIN"/>
    <property type="match status" value="1"/>
</dbReference>
<evidence type="ECO:0000256" key="1">
    <source>
        <dbReference type="ARBA" id="ARBA00005417"/>
    </source>
</evidence>
<dbReference type="STRING" id="1385512.N784_02780"/>
<dbReference type="EMBL" id="AVPG01000009">
    <property type="protein sequence ID" value="KGX87055.1"/>
    <property type="molecule type" value="Genomic_DNA"/>
</dbReference>
<dbReference type="GO" id="GO:0016887">
    <property type="term" value="F:ATP hydrolysis activity"/>
    <property type="evidence" value="ECO:0007669"/>
    <property type="project" value="InterPro"/>
</dbReference>
<protein>
    <submittedName>
        <fullName evidence="6">Multidrug ABC transporter ATP-binding protein</fullName>
    </submittedName>
</protein>
<dbReference type="InterPro" id="IPR003593">
    <property type="entry name" value="AAA+_ATPase"/>
</dbReference>
<dbReference type="SUPFAM" id="SSF52540">
    <property type="entry name" value="P-loop containing nucleoside triphosphate hydrolases"/>
    <property type="match status" value="1"/>
</dbReference>
<dbReference type="eggNOG" id="COG1131">
    <property type="taxonomic scope" value="Bacteria"/>
</dbReference>
<comment type="caution">
    <text evidence="6">The sequence shown here is derived from an EMBL/GenBank/DDBJ whole genome shotgun (WGS) entry which is preliminary data.</text>
</comment>
<dbReference type="Pfam" id="PF00005">
    <property type="entry name" value="ABC_tran"/>
    <property type="match status" value="1"/>
</dbReference>
<keyword evidence="4 6" id="KW-0067">ATP-binding</keyword>
<evidence type="ECO:0000313" key="6">
    <source>
        <dbReference type="EMBL" id="KGX87055.1"/>
    </source>
</evidence>
<keyword evidence="7" id="KW-1185">Reference proteome</keyword>
<dbReference type="PROSITE" id="PS50893">
    <property type="entry name" value="ABC_TRANSPORTER_2"/>
    <property type="match status" value="1"/>
</dbReference>
<dbReference type="Proteomes" id="UP000030401">
    <property type="component" value="Unassembled WGS sequence"/>
</dbReference>
<evidence type="ECO:0000313" key="7">
    <source>
        <dbReference type="Proteomes" id="UP000030401"/>
    </source>
</evidence>
<dbReference type="PANTHER" id="PTHR43335:SF4">
    <property type="entry name" value="ABC TRANSPORTER, ATP-BINDING PROTEIN"/>
    <property type="match status" value="1"/>
</dbReference>
<evidence type="ECO:0000256" key="4">
    <source>
        <dbReference type="ARBA" id="ARBA00022840"/>
    </source>
</evidence>
<name>A0A0A5G7J2_9BACI</name>
<gene>
    <name evidence="6" type="ORF">N784_02780</name>
</gene>
<dbReference type="InterPro" id="IPR003439">
    <property type="entry name" value="ABC_transporter-like_ATP-bd"/>
</dbReference>
<dbReference type="PROSITE" id="PS00211">
    <property type="entry name" value="ABC_TRANSPORTER_1"/>
    <property type="match status" value="1"/>
</dbReference>
<dbReference type="InterPro" id="IPR027417">
    <property type="entry name" value="P-loop_NTPase"/>
</dbReference>
<evidence type="ECO:0000259" key="5">
    <source>
        <dbReference type="PROSITE" id="PS50893"/>
    </source>
</evidence>
<organism evidence="6 7">
    <name type="scientific">Pontibacillus litoralis JSM 072002</name>
    <dbReference type="NCBI Taxonomy" id="1385512"/>
    <lineage>
        <taxon>Bacteria</taxon>
        <taxon>Bacillati</taxon>
        <taxon>Bacillota</taxon>
        <taxon>Bacilli</taxon>
        <taxon>Bacillales</taxon>
        <taxon>Bacillaceae</taxon>
        <taxon>Pontibacillus</taxon>
    </lineage>
</organism>
<comment type="similarity">
    <text evidence="1">Belongs to the ABC transporter superfamily.</text>
</comment>
<dbReference type="Gene3D" id="3.40.50.300">
    <property type="entry name" value="P-loop containing nucleotide triphosphate hydrolases"/>
    <property type="match status" value="1"/>
</dbReference>
<keyword evidence="3" id="KW-0547">Nucleotide-binding</keyword>
<sequence length="220" mass="25095">MIELNGVTKRLEGRLLYENITLTVQRGEIVGFVGSNGSGKSVLFKLICGLMRADEGTVYVNGERLGDKNDFPKDTGVLIDSPGYIELYSGFQNLKMIASILNKIDDKQIEETMKLVGLDPYNKTKVKNYSLGMKQKLGIAQAIMENQQLLILDEPFNGLDFKTIKELQQIIRRLNEEGKTILLTSHEHEYLEKLCNRMYMIDEGKVMPFTDEIKQKYFTL</sequence>
<evidence type="ECO:0000256" key="2">
    <source>
        <dbReference type="ARBA" id="ARBA00022448"/>
    </source>
</evidence>
<accession>A0A0A5G7J2</accession>
<dbReference type="AlphaFoldDB" id="A0A0A5G7J2"/>